<keyword evidence="4" id="KW-1185">Reference proteome</keyword>
<comment type="caution">
    <text evidence="3">The sequence shown here is derived from an EMBL/GenBank/DDBJ whole genome shotgun (WGS) entry which is preliminary data.</text>
</comment>
<evidence type="ECO:0000256" key="2">
    <source>
        <dbReference type="SAM" id="Phobius"/>
    </source>
</evidence>
<accession>A0ABP7A0E3</accession>
<name>A0ABP7A0E3_9ACTN</name>
<feature type="transmembrane region" description="Helical" evidence="2">
    <location>
        <begin position="262"/>
        <end position="280"/>
    </location>
</feature>
<proteinExistence type="predicted"/>
<feature type="transmembrane region" description="Helical" evidence="2">
    <location>
        <begin position="127"/>
        <end position="149"/>
    </location>
</feature>
<feature type="transmembrane region" description="Helical" evidence="2">
    <location>
        <begin position="169"/>
        <end position="189"/>
    </location>
</feature>
<dbReference type="EMBL" id="BAAAZO010000008">
    <property type="protein sequence ID" value="GAA3621668.1"/>
    <property type="molecule type" value="Genomic_DNA"/>
</dbReference>
<protein>
    <submittedName>
        <fullName evidence="3">Uncharacterized protein</fullName>
    </submittedName>
</protein>
<evidence type="ECO:0000256" key="1">
    <source>
        <dbReference type="SAM" id="MobiDB-lite"/>
    </source>
</evidence>
<feature type="compositionally biased region" description="Low complexity" evidence="1">
    <location>
        <begin position="352"/>
        <end position="361"/>
    </location>
</feature>
<dbReference type="RefSeq" id="WP_231487049.1">
    <property type="nucleotide sequence ID" value="NZ_BAAAZO010000008.1"/>
</dbReference>
<reference evidence="4" key="1">
    <citation type="journal article" date="2019" name="Int. J. Syst. Evol. Microbiol.">
        <title>The Global Catalogue of Microorganisms (GCM) 10K type strain sequencing project: providing services to taxonomists for standard genome sequencing and annotation.</title>
        <authorList>
            <consortium name="The Broad Institute Genomics Platform"/>
            <consortium name="The Broad Institute Genome Sequencing Center for Infectious Disease"/>
            <person name="Wu L."/>
            <person name="Ma J."/>
        </authorList>
    </citation>
    <scope>NUCLEOTIDE SEQUENCE [LARGE SCALE GENOMIC DNA]</scope>
    <source>
        <strain evidence="4">JCM 16902</strain>
    </source>
</reference>
<evidence type="ECO:0000313" key="3">
    <source>
        <dbReference type="EMBL" id="GAA3621668.1"/>
    </source>
</evidence>
<feature type="region of interest" description="Disordered" evidence="1">
    <location>
        <begin position="397"/>
        <end position="423"/>
    </location>
</feature>
<feature type="region of interest" description="Disordered" evidence="1">
    <location>
        <begin position="346"/>
        <end position="365"/>
    </location>
</feature>
<keyword evidence="2" id="KW-0472">Membrane</keyword>
<evidence type="ECO:0000313" key="4">
    <source>
        <dbReference type="Proteomes" id="UP001501074"/>
    </source>
</evidence>
<keyword evidence="2" id="KW-0812">Transmembrane</keyword>
<organism evidence="3 4">
    <name type="scientific">Kineosporia mesophila</name>
    <dbReference type="NCBI Taxonomy" id="566012"/>
    <lineage>
        <taxon>Bacteria</taxon>
        <taxon>Bacillati</taxon>
        <taxon>Actinomycetota</taxon>
        <taxon>Actinomycetes</taxon>
        <taxon>Kineosporiales</taxon>
        <taxon>Kineosporiaceae</taxon>
        <taxon>Kineosporia</taxon>
    </lineage>
</organism>
<gene>
    <name evidence="3" type="ORF">GCM10022223_43200</name>
</gene>
<dbReference type="Proteomes" id="UP001501074">
    <property type="component" value="Unassembled WGS sequence"/>
</dbReference>
<feature type="transmembrane region" description="Helical" evidence="2">
    <location>
        <begin position="210"/>
        <end position="230"/>
    </location>
</feature>
<sequence length="423" mass="46306">MEQFSLEPRLTPNCAASPLCGVQEACVCLSLNDHLSRETEGDVLGTAQILARRDSAEIVAKARADLQNQTRALVEAKTRAGATLSDLAWFLRTQQVRIAVEKAEETERRYAGDGAYNRRRRHAWPRWLPIDIVVVLIAVFDTWFIGTVFATVFDIDASTAAGKWQLPLAYLPGAVLVAALITTGVWLGESVARWREGRQGWADADTIPKVEWIVPGIFTAALFFTVFLIASARESFISAAANDEAVLAGGTSPGASYISSDALIWLFTMITVLAIGVKVAHHNVHAESQAAADEERLRSEQTLQAVLGPARSATEAHELRWGELWEALASVVSSVNDIWSSEDWFRRHRGTPDQPGTQGPGSADAGAMAALTRSMPDPPPAFGPILHGWQALERSPWQESARRLEDLQREAENQATHPAFREP</sequence>
<keyword evidence="2" id="KW-1133">Transmembrane helix</keyword>
<feature type="compositionally biased region" description="Basic and acidic residues" evidence="1">
    <location>
        <begin position="400"/>
        <end position="412"/>
    </location>
</feature>